<keyword evidence="4" id="KW-0862">Zinc</keyword>
<evidence type="ECO:0000256" key="7">
    <source>
        <dbReference type="SAM" id="Phobius"/>
    </source>
</evidence>
<keyword evidence="7" id="KW-1133">Transmembrane helix</keyword>
<comment type="subcellular location">
    <subcellularLocation>
        <location evidence="1">Membrane</location>
    </subcellularLocation>
</comment>
<keyword evidence="3 6" id="KW-0863">Zinc-finger</keyword>
<dbReference type="PANTHER" id="PTHR46151">
    <property type="entry name" value="NEP1-INTERACTING PROTEIN-LIKE 2"/>
    <property type="match status" value="1"/>
</dbReference>
<evidence type="ECO:0000256" key="4">
    <source>
        <dbReference type="ARBA" id="ARBA00022833"/>
    </source>
</evidence>
<evidence type="ECO:0000313" key="9">
    <source>
        <dbReference type="EMBL" id="KAG6507016.1"/>
    </source>
</evidence>
<evidence type="ECO:0000256" key="5">
    <source>
        <dbReference type="ARBA" id="ARBA00023136"/>
    </source>
</evidence>
<dbReference type="PANTHER" id="PTHR46151:SF7">
    <property type="entry name" value="NEP1-INTERACTING PROTEIN 1"/>
    <property type="match status" value="1"/>
</dbReference>
<dbReference type="EMBL" id="JACMSC010000009">
    <property type="protein sequence ID" value="KAG6507016.1"/>
    <property type="molecule type" value="Genomic_DNA"/>
</dbReference>
<dbReference type="Proteomes" id="UP000734854">
    <property type="component" value="Unassembled WGS sequence"/>
</dbReference>
<evidence type="ECO:0000259" key="8">
    <source>
        <dbReference type="PROSITE" id="PS50089"/>
    </source>
</evidence>
<evidence type="ECO:0000256" key="2">
    <source>
        <dbReference type="ARBA" id="ARBA00022723"/>
    </source>
</evidence>
<dbReference type="AlphaFoldDB" id="A0A8J5GIW7"/>
<dbReference type="InterPro" id="IPR001841">
    <property type="entry name" value="Znf_RING"/>
</dbReference>
<evidence type="ECO:0000256" key="6">
    <source>
        <dbReference type="PROSITE-ProRule" id="PRU00175"/>
    </source>
</evidence>
<comment type="caution">
    <text evidence="9">The sequence shown here is derived from an EMBL/GenBank/DDBJ whole genome shotgun (WGS) entry which is preliminary data.</text>
</comment>
<accession>A0A8J5GIW7</accession>
<keyword evidence="5 7" id="KW-0472">Membrane</keyword>
<protein>
    <recommendedName>
        <fullName evidence="8">RING-type domain-containing protein</fullName>
    </recommendedName>
</protein>
<keyword evidence="10" id="KW-1185">Reference proteome</keyword>
<dbReference type="GO" id="GO:0016020">
    <property type="term" value="C:membrane"/>
    <property type="evidence" value="ECO:0007669"/>
    <property type="project" value="UniProtKB-SubCell"/>
</dbReference>
<dbReference type="InterPro" id="IPR013083">
    <property type="entry name" value="Znf_RING/FYVE/PHD"/>
</dbReference>
<dbReference type="PROSITE" id="PS50089">
    <property type="entry name" value="ZF_RING_2"/>
    <property type="match status" value="1"/>
</dbReference>
<evidence type="ECO:0000256" key="1">
    <source>
        <dbReference type="ARBA" id="ARBA00004370"/>
    </source>
</evidence>
<name>A0A8J5GIW7_ZINOF</name>
<dbReference type="Gene3D" id="3.30.40.10">
    <property type="entry name" value="Zinc/RING finger domain, C3HC4 (zinc finger)"/>
    <property type="match status" value="1"/>
</dbReference>
<evidence type="ECO:0000313" key="10">
    <source>
        <dbReference type="Proteomes" id="UP000734854"/>
    </source>
</evidence>
<feature type="domain" description="RING-type" evidence="8">
    <location>
        <begin position="186"/>
        <end position="228"/>
    </location>
</feature>
<dbReference type="SMART" id="SM00184">
    <property type="entry name" value="RING"/>
    <property type="match status" value="1"/>
</dbReference>
<sequence length="231" mass="24974">MASELFARVFSVVFTCIFAIVGSLVGAVTGALIGLATESGFLRGSGVGAISGAVFSIEVIDSSLDLWNSRDSGIWSLLYLVILPTLAEHYFLSSFRSVITLIVLQQLDIISSLFNGRLVREKVGPAVQSAVQSQMNALGLPFMETLDLYDAGANAKGLSVDEVEKLPKSKVTARDELDASGEKTSCSVCLQELQLGEMVRRLPDCCHVFHLSCIDSWLIRHGSCPLCRRDV</sequence>
<keyword evidence="7" id="KW-0812">Transmembrane</keyword>
<dbReference type="Pfam" id="PF13639">
    <property type="entry name" value="zf-RING_2"/>
    <property type="match status" value="1"/>
</dbReference>
<reference evidence="9 10" key="1">
    <citation type="submission" date="2020-08" db="EMBL/GenBank/DDBJ databases">
        <title>Plant Genome Project.</title>
        <authorList>
            <person name="Zhang R.-G."/>
        </authorList>
    </citation>
    <scope>NUCLEOTIDE SEQUENCE [LARGE SCALE GENOMIC DNA]</scope>
    <source>
        <tissue evidence="9">Rhizome</tissue>
    </source>
</reference>
<dbReference type="SUPFAM" id="SSF57850">
    <property type="entry name" value="RING/U-box"/>
    <property type="match status" value="1"/>
</dbReference>
<feature type="transmembrane region" description="Helical" evidence="7">
    <location>
        <begin position="12"/>
        <end position="35"/>
    </location>
</feature>
<organism evidence="9 10">
    <name type="scientific">Zingiber officinale</name>
    <name type="common">Ginger</name>
    <name type="synonym">Amomum zingiber</name>
    <dbReference type="NCBI Taxonomy" id="94328"/>
    <lineage>
        <taxon>Eukaryota</taxon>
        <taxon>Viridiplantae</taxon>
        <taxon>Streptophyta</taxon>
        <taxon>Embryophyta</taxon>
        <taxon>Tracheophyta</taxon>
        <taxon>Spermatophyta</taxon>
        <taxon>Magnoliopsida</taxon>
        <taxon>Liliopsida</taxon>
        <taxon>Zingiberales</taxon>
        <taxon>Zingiberaceae</taxon>
        <taxon>Zingiber</taxon>
    </lineage>
</organism>
<gene>
    <name evidence="9" type="ORF">ZIOFF_032351</name>
</gene>
<dbReference type="GO" id="GO:0008270">
    <property type="term" value="F:zinc ion binding"/>
    <property type="evidence" value="ECO:0007669"/>
    <property type="project" value="UniProtKB-KW"/>
</dbReference>
<keyword evidence="2" id="KW-0479">Metal-binding</keyword>
<proteinExistence type="predicted"/>
<evidence type="ECO:0000256" key="3">
    <source>
        <dbReference type="ARBA" id="ARBA00022771"/>
    </source>
</evidence>